<dbReference type="EMBL" id="AFLV02000014">
    <property type="protein sequence ID" value="EKR65734.1"/>
    <property type="molecule type" value="Genomic_DNA"/>
</dbReference>
<keyword evidence="2" id="KW-0378">Hydrolase</keyword>
<dbReference type="Proteomes" id="UP000001338">
    <property type="component" value="Unassembled WGS sequence"/>
</dbReference>
<organism evidence="2 3">
    <name type="scientific">Leptospira weilii str. 2006001853</name>
    <dbReference type="NCBI Taxonomy" id="1001589"/>
    <lineage>
        <taxon>Bacteria</taxon>
        <taxon>Pseudomonadati</taxon>
        <taxon>Spirochaetota</taxon>
        <taxon>Spirochaetia</taxon>
        <taxon>Leptospirales</taxon>
        <taxon>Leptospiraceae</taxon>
        <taxon>Leptospira</taxon>
    </lineage>
</organism>
<reference evidence="2 3" key="1">
    <citation type="submission" date="2012-10" db="EMBL/GenBank/DDBJ databases">
        <authorList>
            <person name="Harkins D.M."/>
            <person name="Durkin A.S."/>
            <person name="Brinkac L.M."/>
            <person name="Haft D.H."/>
            <person name="Selengut J.D."/>
            <person name="Sanka R."/>
            <person name="DePew J."/>
            <person name="Purushe J."/>
            <person name="Whelen A.C."/>
            <person name="Vinetz J.M."/>
            <person name="Sutton G.G."/>
            <person name="Nierman W.C."/>
            <person name="Fouts D.E."/>
        </authorList>
    </citation>
    <scope>NUCLEOTIDE SEQUENCE [LARGE SCALE GENOMIC DNA]</scope>
    <source>
        <strain evidence="2 3">2006001853</strain>
    </source>
</reference>
<dbReference type="GO" id="GO:0008270">
    <property type="term" value="F:zinc ion binding"/>
    <property type="evidence" value="ECO:0007669"/>
    <property type="project" value="InterPro"/>
</dbReference>
<dbReference type="GO" id="GO:0004181">
    <property type="term" value="F:metallocarboxypeptidase activity"/>
    <property type="evidence" value="ECO:0007669"/>
    <property type="project" value="InterPro"/>
</dbReference>
<keyword evidence="2" id="KW-0645">Protease</keyword>
<keyword evidence="2" id="KW-0121">Carboxypeptidase</keyword>
<proteinExistence type="predicted"/>
<dbReference type="Pfam" id="PF00246">
    <property type="entry name" value="Peptidase_M14"/>
    <property type="match status" value="1"/>
</dbReference>
<accession>A0A828Z5R2</accession>
<dbReference type="InterPro" id="IPR000834">
    <property type="entry name" value="Peptidase_M14"/>
</dbReference>
<dbReference type="GO" id="GO:0006508">
    <property type="term" value="P:proteolysis"/>
    <property type="evidence" value="ECO:0007669"/>
    <property type="project" value="InterPro"/>
</dbReference>
<dbReference type="GeneID" id="61113981"/>
<evidence type="ECO:0000259" key="1">
    <source>
        <dbReference type="Pfam" id="PF00246"/>
    </source>
</evidence>
<comment type="caution">
    <text evidence="2">The sequence shown here is derived from an EMBL/GenBank/DDBJ whole genome shotgun (WGS) entry which is preliminary data.</text>
</comment>
<dbReference type="RefSeq" id="WP_004498944.1">
    <property type="nucleotide sequence ID" value="NZ_AFLV02000014.1"/>
</dbReference>
<dbReference type="Gene3D" id="3.40.630.10">
    <property type="entry name" value="Zn peptidases"/>
    <property type="match status" value="1"/>
</dbReference>
<sequence length="338" mass="38693">MLRGLKRLNRYDKKILKILKLGGKLASLSQIGFSRKTSEGFRFPIHALKIGTEKGIKEHPVGIMAGVHGLETIGILILLDFLEYVLHPNSTGYIPELEKGKLGIVVLPIVNPGGVVLKQRSNPAGVDLMRNSGIAAIKPFLFFGGQKISKRLPYFRGNGLEPESKALFRLVYESFFTVKDAIIPVLDLHSGFGTVDNVWWPYAFTKAPCPDTSSYQKIEKHLKHHCGHIHFQYGPQSETYTTHGDLWDKLYDQYRDYHKNSRNWNSKLLPLTLEVGTWSDIKEDPFKLFRKRGIFNPASFNKIETVGRYRGFLRDFVRLGLTKPKDWERDFVYRKKAD</sequence>
<dbReference type="SUPFAM" id="SSF53187">
    <property type="entry name" value="Zn-dependent exopeptidases"/>
    <property type="match status" value="1"/>
</dbReference>
<evidence type="ECO:0000313" key="2">
    <source>
        <dbReference type="EMBL" id="EKR65734.1"/>
    </source>
</evidence>
<name>A0A828Z5R2_9LEPT</name>
<evidence type="ECO:0000313" key="3">
    <source>
        <dbReference type="Proteomes" id="UP000001338"/>
    </source>
</evidence>
<protein>
    <submittedName>
        <fullName evidence="2">Zinc carboxypeptidase</fullName>
    </submittedName>
</protein>
<feature type="domain" description="Peptidase M14" evidence="1">
    <location>
        <begin position="44"/>
        <end position="276"/>
    </location>
</feature>
<dbReference type="AlphaFoldDB" id="A0A828Z5R2"/>
<gene>
    <name evidence="2" type="ORF">LEP1GSC036_4652</name>
</gene>